<feature type="transmembrane region" description="Helical" evidence="8">
    <location>
        <begin position="216"/>
        <end position="233"/>
    </location>
</feature>
<keyword evidence="5 8" id="KW-0812">Transmembrane</keyword>
<keyword evidence="3" id="KW-0813">Transport</keyword>
<evidence type="ECO:0000256" key="5">
    <source>
        <dbReference type="ARBA" id="ARBA00022692"/>
    </source>
</evidence>
<dbReference type="InterPro" id="IPR037185">
    <property type="entry name" value="EmrE-like"/>
</dbReference>
<feature type="transmembrane region" description="Helical" evidence="8">
    <location>
        <begin position="181"/>
        <end position="201"/>
    </location>
</feature>
<evidence type="ECO:0000259" key="9">
    <source>
        <dbReference type="Pfam" id="PF00892"/>
    </source>
</evidence>
<dbReference type="Pfam" id="PF00892">
    <property type="entry name" value="EamA"/>
    <property type="match status" value="2"/>
</dbReference>
<dbReference type="Proteomes" id="UP001303902">
    <property type="component" value="Chromosome"/>
</dbReference>
<evidence type="ECO:0000256" key="6">
    <source>
        <dbReference type="ARBA" id="ARBA00022989"/>
    </source>
</evidence>
<dbReference type="PANTHER" id="PTHR22911">
    <property type="entry name" value="ACYL-MALONYL CONDENSING ENZYME-RELATED"/>
    <property type="match status" value="1"/>
</dbReference>
<feature type="transmembrane region" description="Helical" evidence="8">
    <location>
        <begin position="106"/>
        <end position="123"/>
    </location>
</feature>
<accession>A0ABZ0L7Q1</accession>
<name>A0ABZ0L7Q1_9BACL</name>
<evidence type="ECO:0000313" key="10">
    <source>
        <dbReference type="EMBL" id="WOV88585.1"/>
    </source>
</evidence>
<evidence type="ECO:0000256" key="8">
    <source>
        <dbReference type="SAM" id="Phobius"/>
    </source>
</evidence>
<dbReference type="SUPFAM" id="SSF103481">
    <property type="entry name" value="Multidrug resistance efflux transporter EmrE"/>
    <property type="match status" value="2"/>
</dbReference>
<gene>
    <name evidence="10" type="primary">rarD</name>
    <name evidence="10" type="ORF">QWT69_05580</name>
</gene>
<feature type="transmembrane region" description="Helical" evidence="8">
    <location>
        <begin position="7"/>
        <end position="25"/>
    </location>
</feature>
<proteinExistence type="inferred from homology"/>
<keyword evidence="6 8" id="KW-1133">Transmembrane helix</keyword>
<feature type="transmembrane region" description="Helical" evidence="8">
    <location>
        <begin position="76"/>
        <end position="94"/>
    </location>
</feature>
<keyword evidence="4" id="KW-1003">Cell membrane</keyword>
<dbReference type="InterPro" id="IPR000620">
    <property type="entry name" value="EamA_dom"/>
</dbReference>
<comment type="subcellular location">
    <subcellularLocation>
        <location evidence="1">Cell membrane</location>
        <topology evidence="1">Multi-pass membrane protein</topology>
    </subcellularLocation>
</comment>
<protein>
    <submittedName>
        <fullName evidence="10">EamA family transporter RarD</fullName>
    </submittedName>
</protein>
<dbReference type="InterPro" id="IPR004626">
    <property type="entry name" value="RarD"/>
</dbReference>
<evidence type="ECO:0000256" key="2">
    <source>
        <dbReference type="ARBA" id="ARBA00007362"/>
    </source>
</evidence>
<feature type="transmembrane region" description="Helical" evidence="8">
    <location>
        <begin position="273"/>
        <end position="291"/>
    </location>
</feature>
<feature type="domain" description="EamA" evidence="9">
    <location>
        <begin position="6"/>
        <end position="146"/>
    </location>
</feature>
<keyword evidence="11" id="KW-1185">Reference proteome</keyword>
<feature type="transmembrane region" description="Helical" evidence="8">
    <location>
        <begin position="130"/>
        <end position="147"/>
    </location>
</feature>
<evidence type="ECO:0000256" key="4">
    <source>
        <dbReference type="ARBA" id="ARBA00022475"/>
    </source>
</evidence>
<keyword evidence="7 8" id="KW-0472">Membrane</keyword>
<dbReference type="NCBIfam" id="TIGR00688">
    <property type="entry name" value="rarD"/>
    <property type="match status" value="1"/>
</dbReference>
<dbReference type="EMBL" id="CP129118">
    <property type="protein sequence ID" value="WOV88585.1"/>
    <property type="molecule type" value="Genomic_DNA"/>
</dbReference>
<sequence length="307" mass="35237">MNNEKSGALWVVGSFLIWGFMPIYWKHLDHVQSAEILTGRIVWAFIFTFLAVMIVRDGRRLMADFKELWKNKKQFWGLYLASLLITTNWFIYIWAVNHEFIVQTSLGYYINPLVSVLLGVFFLKEKLSNAQKTAFLLAVAGVTILTISYGKIPWIAIGLALSFSFYGFIKKSIRLDALRGLAIETFFIVPFAAGYYIWLFVRKDAVFLHSDFKTDILLILTGIATALPLVMYAKGVQMIPLYVAGFIQYIAPTMMLILGVFMYKESFGKMEFLSFSIIWTALIIFTISKVYESVLVRRNAHTLENSR</sequence>
<feature type="transmembrane region" description="Helical" evidence="8">
    <location>
        <begin position="37"/>
        <end position="55"/>
    </location>
</feature>
<organism evidence="10 11">
    <name type="scientific">Sporosarcina oncorhynchi</name>
    <dbReference type="NCBI Taxonomy" id="3056444"/>
    <lineage>
        <taxon>Bacteria</taxon>
        <taxon>Bacillati</taxon>
        <taxon>Bacillota</taxon>
        <taxon>Bacilli</taxon>
        <taxon>Bacillales</taxon>
        <taxon>Caryophanaceae</taxon>
        <taxon>Sporosarcina</taxon>
    </lineage>
</organism>
<dbReference type="RefSeq" id="WP_317969798.1">
    <property type="nucleotide sequence ID" value="NZ_CP129118.1"/>
</dbReference>
<feature type="domain" description="EamA" evidence="9">
    <location>
        <begin position="155"/>
        <end position="285"/>
    </location>
</feature>
<evidence type="ECO:0000313" key="11">
    <source>
        <dbReference type="Proteomes" id="UP001303902"/>
    </source>
</evidence>
<evidence type="ECO:0000256" key="7">
    <source>
        <dbReference type="ARBA" id="ARBA00023136"/>
    </source>
</evidence>
<evidence type="ECO:0000256" key="1">
    <source>
        <dbReference type="ARBA" id="ARBA00004651"/>
    </source>
</evidence>
<evidence type="ECO:0000256" key="3">
    <source>
        <dbReference type="ARBA" id="ARBA00022448"/>
    </source>
</evidence>
<dbReference type="PANTHER" id="PTHR22911:SF137">
    <property type="entry name" value="SOLUTE CARRIER FAMILY 35 MEMBER G2-RELATED"/>
    <property type="match status" value="1"/>
</dbReference>
<feature type="transmembrane region" description="Helical" evidence="8">
    <location>
        <begin position="240"/>
        <end position="261"/>
    </location>
</feature>
<comment type="similarity">
    <text evidence="2">Belongs to the EamA transporter family.</text>
</comment>
<reference evidence="10 11" key="1">
    <citation type="submission" date="2023-06" db="EMBL/GenBank/DDBJ databases">
        <title>Sporosarcina sp. nov., isolated from Korean tranditional fermented seafood 'Jeotgal'.</title>
        <authorList>
            <person name="Yang A.I."/>
            <person name="Shin N.-R."/>
        </authorList>
    </citation>
    <scope>NUCLEOTIDE SEQUENCE [LARGE SCALE GENOMIC DNA]</scope>
    <source>
        <strain evidence="10 11">T2O-4</strain>
    </source>
</reference>